<feature type="compositionally biased region" description="Pro residues" evidence="1">
    <location>
        <begin position="10"/>
        <end position="20"/>
    </location>
</feature>
<proteinExistence type="predicted"/>
<accession>A0A9W9EI77</accession>
<feature type="compositionally biased region" description="Polar residues" evidence="1">
    <location>
        <begin position="23"/>
        <end position="36"/>
    </location>
</feature>
<feature type="region of interest" description="Disordered" evidence="1">
    <location>
        <begin position="1"/>
        <end position="44"/>
    </location>
</feature>
<keyword evidence="3" id="KW-1185">Reference proteome</keyword>
<sequence>MQAKKLGPALRPPAETPQPAKPLSTSTKSPKVSKNTGAKEPANLNSSAVGCWKCCGFGLLISTWTTGTGAWTPVDNFDIYFLTCA</sequence>
<dbReference type="EMBL" id="JAPQKI010000011">
    <property type="protein sequence ID" value="KAJ5082281.1"/>
    <property type="molecule type" value="Genomic_DNA"/>
</dbReference>
<evidence type="ECO:0000313" key="3">
    <source>
        <dbReference type="Proteomes" id="UP001149074"/>
    </source>
</evidence>
<name>A0A9W9EI77_9EURO</name>
<evidence type="ECO:0000313" key="2">
    <source>
        <dbReference type="EMBL" id="KAJ5082281.1"/>
    </source>
</evidence>
<dbReference type="RefSeq" id="XP_056468803.1">
    <property type="nucleotide sequence ID" value="XM_056623815.1"/>
</dbReference>
<dbReference type="GeneID" id="81362794"/>
<reference evidence="2" key="1">
    <citation type="submission" date="2022-11" db="EMBL/GenBank/DDBJ databases">
        <authorList>
            <person name="Petersen C."/>
        </authorList>
    </citation>
    <scope>NUCLEOTIDE SEQUENCE</scope>
    <source>
        <strain evidence="2">IBT 30761</strain>
    </source>
</reference>
<reference evidence="2" key="2">
    <citation type="journal article" date="2023" name="IMA Fungus">
        <title>Comparative genomic study of the Penicillium genus elucidates a diverse pangenome and 15 lateral gene transfer events.</title>
        <authorList>
            <person name="Petersen C."/>
            <person name="Sorensen T."/>
            <person name="Nielsen M.R."/>
            <person name="Sondergaard T.E."/>
            <person name="Sorensen J.L."/>
            <person name="Fitzpatrick D.A."/>
            <person name="Frisvad J.C."/>
            <person name="Nielsen K.L."/>
        </authorList>
    </citation>
    <scope>NUCLEOTIDE SEQUENCE</scope>
    <source>
        <strain evidence="2">IBT 30761</strain>
    </source>
</reference>
<evidence type="ECO:0000256" key="1">
    <source>
        <dbReference type="SAM" id="MobiDB-lite"/>
    </source>
</evidence>
<protein>
    <submittedName>
        <fullName evidence="2">Uncharacterized protein</fullName>
    </submittedName>
</protein>
<dbReference type="Proteomes" id="UP001149074">
    <property type="component" value="Unassembled WGS sequence"/>
</dbReference>
<gene>
    <name evidence="2" type="ORF">N7532_011324</name>
</gene>
<dbReference type="AlphaFoldDB" id="A0A9W9EI77"/>
<comment type="caution">
    <text evidence="2">The sequence shown here is derived from an EMBL/GenBank/DDBJ whole genome shotgun (WGS) entry which is preliminary data.</text>
</comment>
<organism evidence="2 3">
    <name type="scientific">Penicillium argentinense</name>
    <dbReference type="NCBI Taxonomy" id="1131581"/>
    <lineage>
        <taxon>Eukaryota</taxon>
        <taxon>Fungi</taxon>
        <taxon>Dikarya</taxon>
        <taxon>Ascomycota</taxon>
        <taxon>Pezizomycotina</taxon>
        <taxon>Eurotiomycetes</taxon>
        <taxon>Eurotiomycetidae</taxon>
        <taxon>Eurotiales</taxon>
        <taxon>Aspergillaceae</taxon>
        <taxon>Penicillium</taxon>
    </lineage>
</organism>